<evidence type="ECO:0000313" key="1">
    <source>
        <dbReference type="EMBL" id="CAB4159559.1"/>
    </source>
</evidence>
<organism evidence="1">
    <name type="scientific">uncultured Caudovirales phage</name>
    <dbReference type="NCBI Taxonomy" id="2100421"/>
    <lineage>
        <taxon>Viruses</taxon>
        <taxon>Duplodnaviria</taxon>
        <taxon>Heunggongvirae</taxon>
        <taxon>Uroviricota</taxon>
        <taxon>Caudoviricetes</taxon>
        <taxon>Peduoviridae</taxon>
        <taxon>Maltschvirus</taxon>
        <taxon>Maltschvirus maltsch</taxon>
    </lineage>
</organism>
<proteinExistence type="predicted"/>
<dbReference type="InterPro" id="IPR035940">
    <property type="entry name" value="CAP_sf"/>
</dbReference>
<dbReference type="Gene3D" id="3.40.33.10">
    <property type="entry name" value="CAP"/>
    <property type="match status" value="1"/>
</dbReference>
<gene>
    <name evidence="1" type="ORF">UFOVP699_295</name>
</gene>
<name>A0A6J5NJL9_9CAUD</name>
<protein>
    <submittedName>
        <fullName evidence="1">Uncharacterized protein</fullName>
    </submittedName>
</protein>
<accession>A0A6J5NJL9</accession>
<dbReference type="EMBL" id="LR796670">
    <property type="protein sequence ID" value="CAB4159559.1"/>
    <property type="molecule type" value="Genomic_DNA"/>
</dbReference>
<reference evidence="1" key="1">
    <citation type="submission" date="2020-04" db="EMBL/GenBank/DDBJ databases">
        <authorList>
            <person name="Chiriac C."/>
            <person name="Salcher M."/>
            <person name="Ghai R."/>
            <person name="Kavagutti S V."/>
        </authorList>
    </citation>
    <scope>NUCLEOTIDE SEQUENCE</scope>
</reference>
<sequence length="215" mass="24817">MKKIIILLLIAFSSTIFSQNYEFKPKNEEFSKEFLRLVDSARTVQYGARIRGEYDNFSKKNVQVKTPFENTLDSSASLACAHNNRYFYNLVANQYMDPLIIGHINVPETSNKKYTGTDPLLRNFVDRCNYYAGDSFFVYGECVWGGYTTHPNYKNLNSLELARYAFNIFMESKEGHREILMASAHTKLGIDMMIDPERKRFYVTVVTGSIKKAKS</sequence>